<dbReference type="PANTHER" id="PTHR18962:SF0">
    <property type="entry name" value="COILED-COIL DOMAIN-CONTAINING PROTEIN 39"/>
    <property type="match status" value="1"/>
</dbReference>
<dbReference type="GO" id="GO:0005930">
    <property type="term" value="C:axoneme"/>
    <property type="evidence" value="ECO:0007669"/>
    <property type="project" value="InterPro"/>
</dbReference>
<reference evidence="3 4" key="1">
    <citation type="journal article" date="2017" name="Int. J. Parasitol.">
        <title>The genome of the protozoan parasite Cystoisospora suis and a reverse vaccinology approach to identify vaccine candidates.</title>
        <authorList>
            <person name="Palmieri N."/>
            <person name="Shrestha A."/>
            <person name="Ruttkowski B."/>
            <person name="Beck T."/>
            <person name="Vogl C."/>
            <person name="Tomley F."/>
            <person name="Blake D.P."/>
            <person name="Joachim A."/>
        </authorList>
    </citation>
    <scope>NUCLEOTIDE SEQUENCE [LARGE SCALE GENOMIC DNA]</scope>
    <source>
        <strain evidence="3 4">Wien I</strain>
    </source>
</reference>
<evidence type="ECO:0000256" key="1">
    <source>
        <dbReference type="ARBA" id="ARBA00023054"/>
    </source>
</evidence>
<evidence type="ECO:0000313" key="4">
    <source>
        <dbReference type="Proteomes" id="UP000221165"/>
    </source>
</evidence>
<feature type="coiled-coil region" evidence="2">
    <location>
        <begin position="12"/>
        <end position="77"/>
    </location>
</feature>
<dbReference type="AlphaFoldDB" id="A0A2C6KGA2"/>
<gene>
    <name evidence="3" type="ORF">CSUI_010684</name>
</gene>
<keyword evidence="3" id="KW-0966">Cell projection</keyword>
<dbReference type="RefSeq" id="XP_067917238.1">
    <property type="nucleotide sequence ID" value="XM_068070786.1"/>
</dbReference>
<dbReference type="PANTHER" id="PTHR18962">
    <property type="entry name" value="COILED-COIL DOMAIN-CONTAINING PROTEIN 39"/>
    <property type="match status" value="1"/>
</dbReference>
<sequence>MRQRDEDIQESASRYSLAQDEYRQKLEKLNQMKRYTQEQLQANQELSKELQQLSAKVERLRKDFLDAKQKLSDVQEEGEDIRSHLSAVATATARTKAELGHLSEELEERKQTLSSLIYRRDQTKKKIEFELKNATKKDDLLKESESFCRQIEQQCEALEKTLKKAREDYFEVSRKKSVETLQTQAILGEIGSSQAALKNLTIQLQRLDQSRQRQQELLYTVEFQSQLMQRKVARVSGYCNTAEKKEFDQKIEKLE</sequence>
<feature type="non-terminal residue" evidence="3">
    <location>
        <position position="255"/>
    </location>
</feature>
<dbReference type="OrthoDB" id="333792at2759"/>
<dbReference type="GO" id="GO:0036159">
    <property type="term" value="P:inner dynein arm assembly"/>
    <property type="evidence" value="ECO:0007669"/>
    <property type="project" value="InterPro"/>
</dbReference>
<dbReference type="GeneID" id="94433997"/>
<evidence type="ECO:0000256" key="2">
    <source>
        <dbReference type="SAM" id="Coils"/>
    </source>
</evidence>
<protein>
    <submittedName>
        <fullName evidence="3">Flagella associated protein</fullName>
    </submittedName>
</protein>
<dbReference type="Gene3D" id="1.20.1480.30">
    <property type="entry name" value="Designed four-helix bundle protein"/>
    <property type="match status" value="1"/>
</dbReference>
<dbReference type="VEuPathDB" id="ToxoDB:CSUI_010684"/>
<feature type="coiled-coil region" evidence="2">
    <location>
        <begin position="141"/>
        <end position="217"/>
    </location>
</feature>
<keyword evidence="4" id="KW-1185">Reference proteome</keyword>
<dbReference type="GO" id="GO:0060285">
    <property type="term" value="P:cilium-dependent cell motility"/>
    <property type="evidence" value="ECO:0007669"/>
    <property type="project" value="TreeGrafter"/>
</dbReference>
<dbReference type="Pfam" id="PF24161">
    <property type="entry name" value="CCDC39"/>
    <property type="match status" value="1"/>
</dbReference>
<dbReference type="EMBL" id="MIGC01007963">
    <property type="protein sequence ID" value="PHJ15505.1"/>
    <property type="molecule type" value="Genomic_DNA"/>
</dbReference>
<dbReference type="Proteomes" id="UP000221165">
    <property type="component" value="Unassembled WGS sequence"/>
</dbReference>
<keyword evidence="1 2" id="KW-0175">Coiled coil</keyword>
<comment type="caution">
    <text evidence="3">The sequence shown here is derived from an EMBL/GenBank/DDBJ whole genome shotgun (WGS) entry which is preliminary data.</text>
</comment>
<keyword evidence="3" id="KW-0969">Cilium</keyword>
<organism evidence="3 4">
    <name type="scientific">Cystoisospora suis</name>
    <dbReference type="NCBI Taxonomy" id="483139"/>
    <lineage>
        <taxon>Eukaryota</taxon>
        <taxon>Sar</taxon>
        <taxon>Alveolata</taxon>
        <taxon>Apicomplexa</taxon>
        <taxon>Conoidasida</taxon>
        <taxon>Coccidia</taxon>
        <taxon>Eucoccidiorida</taxon>
        <taxon>Eimeriorina</taxon>
        <taxon>Sarcocystidae</taxon>
        <taxon>Cystoisospora</taxon>
    </lineage>
</organism>
<dbReference type="InterPro" id="IPR033290">
    <property type="entry name" value="CCDC39"/>
</dbReference>
<name>A0A2C6KGA2_9APIC</name>
<evidence type="ECO:0000313" key="3">
    <source>
        <dbReference type="EMBL" id="PHJ15505.1"/>
    </source>
</evidence>
<keyword evidence="3" id="KW-0282">Flagellum</keyword>
<dbReference type="GO" id="GO:0003341">
    <property type="term" value="P:cilium movement"/>
    <property type="evidence" value="ECO:0007669"/>
    <property type="project" value="InterPro"/>
</dbReference>
<proteinExistence type="predicted"/>
<accession>A0A2C6KGA2</accession>